<evidence type="ECO:0000313" key="3">
    <source>
        <dbReference type="Proteomes" id="UP001219525"/>
    </source>
</evidence>
<dbReference type="AlphaFoldDB" id="A0AAD6YCV1"/>
<gene>
    <name evidence="2" type="ORF">GGX14DRAFT_362335</name>
</gene>
<dbReference type="GO" id="GO:0005524">
    <property type="term" value="F:ATP binding"/>
    <property type="evidence" value="ECO:0007669"/>
    <property type="project" value="InterPro"/>
</dbReference>
<dbReference type="Proteomes" id="UP001219525">
    <property type="component" value="Unassembled WGS sequence"/>
</dbReference>
<accession>A0AAD6YCV1</accession>
<name>A0AAD6YCV1_9AGAR</name>
<proteinExistence type="predicted"/>
<organism evidence="2 3">
    <name type="scientific">Mycena pura</name>
    <dbReference type="NCBI Taxonomy" id="153505"/>
    <lineage>
        <taxon>Eukaryota</taxon>
        <taxon>Fungi</taxon>
        <taxon>Dikarya</taxon>
        <taxon>Basidiomycota</taxon>
        <taxon>Agaricomycotina</taxon>
        <taxon>Agaricomycetes</taxon>
        <taxon>Agaricomycetidae</taxon>
        <taxon>Agaricales</taxon>
        <taxon>Marasmiineae</taxon>
        <taxon>Mycenaceae</taxon>
        <taxon>Mycena</taxon>
    </lineage>
</organism>
<dbReference type="InterPro" id="IPR040976">
    <property type="entry name" value="Pkinase_fungal"/>
</dbReference>
<sequence>VQCASYALEMMSYGGFRSHVIGCLVTNSFLEIAYYDHSAVIMSRAIDFKKDLRSFIQFLHAFVSGGESVWGYHPILEKPPHGPRNQERAKERQELARVVCVDAFENFTLRLNGKTLTLGTTVYQAHGLIGRGTLVVRATMPTGNGNKVVIVKLSHLPKTRTSESDIIKMIREASCHARPRTDGRIMANHLPYVIDAEVREYGLDTPQGRLAEYYKDDNNTYELRALCILVQEELQPITNLTTADELASAFRDIFEAYRWLCEDVKIMHRDISINNLMVRHQDGRHYGVLNDFDMAKVNNDLLPTSKQRTGTKPFMARDLLDVHLQIEGNPPPHLYRYDLESLFYVLVFLTAHYNNGKEIQNPPLEQWYNMDTQTLSAMKTELFERLPPLTPAFESLDTWVVPMSAMFKNGYHARGLHEIYSRLDKRRGIEPKPFCADTFEGLVTFDTFSAILDRALN</sequence>
<dbReference type="PROSITE" id="PS50011">
    <property type="entry name" value="PROTEIN_KINASE_DOM"/>
    <property type="match status" value="1"/>
</dbReference>
<keyword evidence="3" id="KW-1185">Reference proteome</keyword>
<comment type="caution">
    <text evidence="2">The sequence shown here is derived from an EMBL/GenBank/DDBJ whole genome shotgun (WGS) entry which is preliminary data.</text>
</comment>
<dbReference type="Gene3D" id="1.10.510.10">
    <property type="entry name" value="Transferase(Phosphotransferase) domain 1"/>
    <property type="match status" value="1"/>
</dbReference>
<feature type="domain" description="Protein kinase" evidence="1">
    <location>
        <begin position="123"/>
        <end position="457"/>
    </location>
</feature>
<dbReference type="SUPFAM" id="SSF56112">
    <property type="entry name" value="Protein kinase-like (PK-like)"/>
    <property type="match status" value="1"/>
</dbReference>
<dbReference type="InterPro" id="IPR011009">
    <property type="entry name" value="Kinase-like_dom_sf"/>
</dbReference>
<protein>
    <recommendedName>
        <fullName evidence="1">Protein kinase domain-containing protein</fullName>
    </recommendedName>
</protein>
<reference evidence="2" key="1">
    <citation type="submission" date="2023-03" db="EMBL/GenBank/DDBJ databases">
        <title>Massive genome expansion in bonnet fungi (Mycena s.s.) driven by repeated elements and novel gene families across ecological guilds.</title>
        <authorList>
            <consortium name="Lawrence Berkeley National Laboratory"/>
            <person name="Harder C.B."/>
            <person name="Miyauchi S."/>
            <person name="Viragh M."/>
            <person name="Kuo A."/>
            <person name="Thoen E."/>
            <person name="Andreopoulos B."/>
            <person name="Lu D."/>
            <person name="Skrede I."/>
            <person name="Drula E."/>
            <person name="Henrissat B."/>
            <person name="Morin E."/>
            <person name="Kohler A."/>
            <person name="Barry K."/>
            <person name="LaButti K."/>
            <person name="Morin E."/>
            <person name="Salamov A."/>
            <person name="Lipzen A."/>
            <person name="Mereny Z."/>
            <person name="Hegedus B."/>
            <person name="Baldrian P."/>
            <person name="Stursova M."/>
            <person name="Weitz H."/>
            <person name="Taylor A."/>
            <person name="Grigoriev I.V."/>
            <person name="Nagy L.G."/>
            <person name="Martin F."/>
            <person name="Kauserud H."/>
        </authorList>
    </citation>
    <scope>NUCLEOTIDE SEQUENCE</scope>
    <source>
        <strain evidence="2">9144</strain>
    </source>
</reference>
<dbReference type="PROSITE" id="PS00109">
    <property type="entry name" value="PROTEIN_KINASE_TYR"/>
    <property type="match status" value="1"/>
</dbReference>
<dbReference type="GO" id="GO:0004672">
    <property type="term" value="F:protein kinase activity"/>
    <property type="evidence" value="ECO:0007669"/>
    <property type="project" value="InterPro"/>
</dbReference>
<feature type="non-terminal residue" evidence="2">
    <location>
        <position position="1"/>
    </location>
</feature>
<dbReference type="Pfam" id="PF17667">
    <property type="entry name" value="Pkinase_fungal"/>
    <property type="match status" value="1"/>
</dbReference>
<evidence type="ECO:0000313" key="2">
    <source>
        <dbReference type="EMBL" id="KAJ7212210.1"/>
    </source>
</evidence>
<dbReference type="EMBL" id="JARJCW010000024">
    <property type="protein sequence ID" value="KAJ7212210.1"/>
    <property type="molecule type" value="Genomic_DNA"/>
</dbReference>
<dbReference type="InterPro" id="IPR008266">
    <property type="entry name" value="Tyr_kinase_AS"/>
</dbReference>
<dbReference type="PANTHER" id="PTHR38248">
    <property type="entry name" value="FUNK1 6"/>
    <property type="match status" value="1"/>
</dbReference>
<dbReference type="InterPro" id="IPR000719">
    <property type="entry name" value="Prot_kinase_dom"/>
</dbReference>
<dbReference type="PANTHER" id="PTHR38248:SF2">
    <property type="entry name" value="FUNK1 11"/>
    <property type="match status" value="1"/>
</dbReference>
<evidence type="ECO:0000259" key="1">
    <source>
        <dbReference type="PROSITE" id="PS50011"/>
    </source>
</evidence>